<evidence type="ECO:0000313" key="1">
    <source>
        <dbReference type="Proteomes" id="UP001652623"/>
    </source>
</evidence>
<accession>A0ABM4A9C8</accession>
<dbReference type="CDD" id="cd09272">
    <property type="entry name" value="RNase_HI_RT_Ty1"/>
    <property type="match status" value="1"/>
</dbReference>
<dbReference type="PANTHER" id="PTHR11439">
    <property type="entry name" value="GAG-POL-RELATED RETROTRANSPOSON"/>
    <property type="match status" value="1"/>
</dbReference>
<dbReference type="RefSeq" id="XP_060673335.1">
    <property type="nucleotide sequence ID" value="XM_060817352.1"/>
</dbReference>
<evidence type="ECO:0000313" key="2">
    <source>
        <dbReference type="RefSeq" id="XP_060673335.1"/>
    </source>
</evidence>
<name>A0ABM4A9C8_ZIZJJ</name>
<protein>
    <submittedName>
        <fullName evidence="2">Uncharacterized mitochondrial protein AtMg00810-like</fullName>
    </submittedName>
</protein>
<keyword evidence="1" id="KW-1185">Reference proteome</keyword>
<dbReference type="PANTHER" id="PTHR11439:SF500">
    <property type="entry name" value="RNA-DIRECTED DNA POLYMERASE"/>
    <property type="match status" value="1"/>
</dbReference>
<gene>
    <name evidence="2" type="primary">LOC132803805</name>
</gene>
<organism evidence="1 2">
    <name type="scientific">Ziziphus jujuba</name>
    <name type="common">Chinese jujube</name>
    <name type="synonym">Ziziphus sativa</name>
    <dbReference type="NCBI Taxonomy" id="326968"/>
    <lineage>
        <taxon>Eukaryota</taxon>
        <taxon>Viridiplantae</taxon>
        <taxon>Streptophyta</taxon>
        <taxon>Embryophyta</taxon>
        <taxon>Tracheophyta</taxon>
        <taxon>Spermatophyta</taxon>
        <taxon>Magnoliopsida</taxon>
        <taxon>eudicotyledons</taxon>
        <taxon>Gunneridae</taxon>
        <taxon>Pentapetalae</taxon>
        <taxon>rosids</taxon>
        <taxon>fabids</taxon>
        <taxon>Rosales</taxon>
        <taxon>Rhamnaceae</taxon>
        <taxon>Paliureae</taxon>
        <taxon>Ziziphus</taxon>
    </lineage>
</organism>
<reference evidence="2" key="1">
    <citation type="submission" date="2025-08" db="UniProtKB">
        <authorList>
            <consortium name="RefSeq"/>
        </authorList>
    </citation>
    <scope>IDENTIFICATION</scope>
    <source>
        <tissue evidence="2">Seedling</tissue>
    </source>
</reference>
<dbReference type="GeneID" id="132803805"/>
<proteinExistence type="predicted"/>
<dbReference type="Proteomes" id="UP001652623">
    <property type="component" value="Chromosome 5"/>
</dbReference>
<sequence length="147" mass="16659">MNSGKLLSLHDGDILHNPEEYRSVVRALLYVTITKPEISFSVNKLYQFVHSPKTTHWNACKRLLRYLKGNVNCGLHLRVLELNKLVFHGFADSDWASCPDTRRSCTGYCVFFGPNLISWSSKKQPVVSRSSTEAEYKALANIIAKLS</sequence>